<dbReference type="InterPro" id="IPR000847">
    <property type="entry name" value="LysR_HTH_N"/>
</dbReference>
<dbReference type="PROSITE" id="PS50931">
    <property type="entry name" value="HTH_LYSR"/>
    <property type="match status" value="1"/>
</dbReference>
<keyword evidence="7" id="KW-1185">Reference proteome</keyword>
<dbReference type="CDD" id="cd05466">
    <property type="entry name" value="PBP2_LTTR_substrate"/>
    <property type="match status" value="1"/>
</dbReference>
<dbReference type="Gene3D" id="3.40.190.10">
    <property type="entry name" value="Periplasmic binding protein-like II"/>
    <property type="match status" value="2"/>
</dbReference>
<comment type="similarity">
    <text evidence="1">Belongs to the LysR transcriptional regulatory family.</text>
</comment>
<organism evidence="6 7">
    <name type="scientific">Bailinhaonella thermotolerans</name>
    <dbReference type="NCBI Taxonomy" id="1070861"/>
    <lineage>
        <taxon>Bacteria</taxon>
        <taxon>Bacillati</taxon>
        <taxon>Actinomycetota</taxon>
        <taxon>Actinomycetes</taxon>
        <taxon>Streptosporangiales</taxon>
        <taxon>Streptosporangiaceae</taxon>
        <taxon>Bailinhaonella</taxon>
    </lineage>
</organism>
<dbReference type="Pfam" id="PF00126">
    <property type="entry name" value="HTH_1"/>
    <property type="match status" value="1"/>
</dbReference>
<evidence type="ECO:0000256" key="3">
    <source>
        <dbReference type="ARBA" id="ARBA00023125"/>
    </source>
</evidence>
<feature type="domain" description="HTH lysR-type" evidence="5">
    <location>
        <begin position="7"/>
        <end position="63"/>
    </location>
</feature>
<name>A0A3A4BLZ1_9ACTN</name>
<comment type="caution">
    <text evidence="6">The sequence shown here is derived from an EMBL/GenBank/DDBJ whole genome shotgun (WGS) entry which is preliminary data.</text>
</comment>
<accession>A0A3A4BLZ1</accession>
<dbReference type="Pfam" id="PF03466">
    <property type="entry name" value="LysR_substrate"/>
    <property type="match status" value="1"/>
</dbReference>
<dbReference type="InterPro" id="IPR005119">
    <property type="entry name" value="LysR_subst-bd"/>
</dbReference>
<proteinExistence type="inferred from homology"/>
<reference evidence="6 7" key="1">
    <citation type="submission" date="2018-09" db="EMBL/GenBank/DDBJ databases">
        <title>YIM 75507 draft genome.</title>
        <authorList>
            <person name="Tang S."/>
            <person name="Feng Y."/>
        </authorList>
    </citation>
    <scope>NUCLEOTIDE SEQUENCE [LARGE SCALE GENOMIC DNA]</scope>
    <source>
        <strain evidence="6 7">YIM 75507</strain>
    </source>
</reference>
<dbReference type="GO" id="GO:0032993">
    <property type="term" value="C:protein-DNA complex"/>
    <property type="evidence" value="ECO:0007669"/>
    <property type="project" value="TreeGrafter"/>
</dbReference>
<dbReference type="PANTHER" id="PTHR30346:SF0">
    <property type="entry name" value="HCA OPERON TRANSCRIPTIONAL ACTIVATOR HCAR"/>
    <property type="match status" value="1"/>
</dbReference>
<dbReference type="InterPro" id="IPR036388">
    <property type="entry name" value="WH-like_DNA-bd_sf"/>
</dbReference>
<evidence type="ECO:0000313" key="7">
    <source>
        <dbReference type="Proteomes" id="UP000265768"/>
    </source>
</evidence>
<dbReference type="GO" id="GO:0003677">
    <property type="term" value="F:DNA binding"/>
    <property type="evidence" value="ECO:0007669"/>
    <property type="project" value="UniProtKB-KW"/>
</dbReference>
<keyword evidence="4" id="KW-0804">Transcription</keyword>
<evidence type="ECO:0000259" key="5">
    <source>
        <dbReference type="PROSITE" id="PS50931"/>
    </source>
</evidence>
<gene>
    <name evidence="6" type="ORF">D5H75_16555</name>
</gene>
<evidence type="ECO:0000256" key="2">
    <source>
        <dbReference type="ARBA" id="ARBA00023015"/>
    </source>
</evidence>
<sequence>MSDTHGMNVSQLRAFVAVVHEGGFGRAAETLGISQSAVSHAIAALERAVGGPVLHRAGTPSPTALGARILPHARAVASSVAAIAEIAERGRTTRGTVRLAAPPTVCHALMPALVRRWAAEFPEVEVRLFEGEDDEVADWLEAGMVDAAVLVDPEPGRGVEIGTDEFFALVRNDHPFAGESTIDVRDLLDDPLLLSDAGCERHVLRLIGDETRPAHRIRDIDTLLQMVRTGLGVSILPGYSASMLDSALVLVPLRQRVSRRLVLDGPANRPWHPVVSELLQTTGT</sequence>
<dbReference type="Proteomes" id="UP000265768">
    <property type="component" value="Unassembled WGS sequence"/>
</dbReference>
<evidence type="ECO:0000256" key="4">
    <source>
        <dbReference type="ARBA" id="ARBA00023163"/>
    </source>
</evidence>
<dbReference type="EMBL" id="QZEY01000005">
    <property type="protein sequence ID" value="RJL32042.1"/>
    <property type="molecule type" value="Genomic_DNA"/>
</dbReference>
<keyword evidence="2" id="KW-0805">Transcription regulation</keyword>
<dbReference type="PRINTS" id="PR00039">
    <property type="entry name" value="HTHLYSR"/>
</dbReference>
<dbReference type="InterPro" id="IPR036390">
    <property type="entry name" value="WH_DNA-bd_sf"/>
</dbReference>
<keyword evidence="3" id="KW-0238">DNA-binding</keyword>
<dbReference type="SUPFAM" id="SSF46785">
    <property type="entry name" value="Winged helix' DNA-binding domain"/>
    <property type="match status" value="1"/>
</dbReference>
<dbReference type="OrthoDB" id="3461141at2"/>
<dbReference type="Gene3D" id="1.10.10.10">
    <property type="entry name" value="Winged helix-like DNA-binding domain superfamily/Winged helix DNA-binding domain"/>
    <property type="match status" value="1"/>
</dbReference>
<evidence type="ECO:0000256" key="1">
    <source>
        <dbReference type="ARBA" id="ARBA00009437"/>
    </source>
</evidence>
<dbReference type="GO" id="GO:0003700">
    <property type="term" value="F:DNA-binding transcription factor activity"/>
    <property type="evidence" value="ECO:0007669"/>
    <property type="project" value="InterPro"/>
</dbReference>
<dbReference type="SUPFAM" id="SSF53850">
    <property type="entry name" value="Periplasmic binding protein-like II"/>
    <property type="match status" value="1"/>
</dbReference>
<protein>
    <submittedName>
        <fullName evidence="6">LysR family transcriptional regulator</fullName>
    </submittedName>
</protein>
<evidence type="ECO:0000313" key="6">
    <source>
        <dbReference type="EMBL" id="RJL32042.1"/>
    </source>
</evidence>
<dbReference type="AlphaFoldDB" id="A0A3A4BLZ1"/>
<dbReference type="PANTHER" id="PTHR30346">
    <property type="entry name" value="TRANSCRIPTIONAL DUAL REGULATOR HCAR-RELATED"/>
    <property type="match status" value="1"/>
</dbReference>